<name>A0A7M1QV79_9ACTO</name>
<evidence type="ECO:0000256" key="1">
    <source>
        <dbReference type="ARBA" id="ARBA00009943"/>
    </source>
</evidence>
<organism evidence="8 9">
    <name type="scientific">Trueperella pecoris</name>
    <dbReference type="NCBI Taxonomy" id="2733571"/>
    <lineage>
        <taxon>Bacteria</taxon>
        <taxon>Bacillati</taxon>
        <taxon>Actinomycetota</taxon>
        <taxon>Actinomycetes</taxon>
        <taxon>Actinomycetales</taxon>
        <taxon>Actinomycetaceae</taxon>
        <taxon>Trueperella</taxon>
    </lineage>
</organism>
<dbReference type="Gene3D" id="3.40.630.30">
    <property type="match status" value="2"/>
</dbReference>
<dbReference type="InterPro" id="IPR050644">
    <property type="entry name" value="PG_Glycine_Bridge_Synth"/>
</dbReference>
<dbReference type="GO" id="GO:0071555">
    <property type="term" value="P:cell wall organization"/>
    <property type="evidence" value="ECO:0007669"/>
    <property type="project" value="UniProtKB-KW"/>
</dbReference>
<protein>
    <submittedName>
        <fullName evidence="8">Peptidoglycan bridge formation glycyltransferase FemA/FemB family protein</fullName>
    </submittedName>
</protein>
<reference evidence="8 9" key="1">
    <citation type="submission" date="2020-10" db="EMBL/GenBank/DDBJ databases">
        <title>Trueperella pecoris sp. nov. isolated from bovine and porcine specimens.</title>
        <authorList>
            <person name="Schoenecker L."/>
            <person name="Schnydrig P."/>
            <person name="Brodard I."/>
            <person name="Thomann A."/>
            <person name="Hemphill A."/>
            <person name="Rodriguez-Campos S."/>
            <person name="Perreten V."/>
            <person name="Jores J."/>
            <person name="Kittl S."/>
        </authorList>
    </citation>
    <scope>NUCLEOTIDE SEQUENCE [LARGE SCALE GENOMIC DNA]</scope>
    <source>
        <strain evidence="8 9">15A0121</strain>
    </source>
</reference>
<dbReference type="GO" id="GO:0016755">
    <property type="term" value="F:aminoacyltransferase activity"/>
    <property type="evidence" value="ECO:0007669"/>
    <property type="project" value="InterPro"/>
</dbReference>
<evidence type="ECO:0000313" key="8">
    <source>
        <dbReference type="EMBL" id="QOR45909.1"/>
    </source>
</evidence>
<accession>A0A7M1QV79</accession>
<dbReference type="Pfam" id="PF02388">
    <property type="entry name" value="FemAB"/>
    <property type="match status" value="1"/>
</dbReference>
<evidence type="ECO:0000313" key="9">
    <source>
        <dbReference type="Proteomes" id="UP000595053"/>
    </source>
</evidence>
<keyword evidence="3" id="KW-0133">Cell shape</keyword>
<proteinExistence type="inferred from homology"/>
<evidence type="ECO:0000256" key="5">
    <source>
        <dbReference type="ARBA" id="ARBA00023315"/>
    </source>
</evidence>
<comment type="similarity">
    <text evidence="1">Belongs to the FemABX family.</text>
</comment>
<dbReference type="InterPro" id="IPR003447">
    <property type="entry name" value="FEMABX"/>
</dbReference>
<keyword evidence="4" id="KW-0573">Peptidoglycan synthesis</keyword>
<dbReference type="PANTHER" id="PTHR36174:SF1">
    <property type="entry name" value="LIPID II:GLYCINE GLYCYLTRANSFERASE"/>
    <property type="match status" value="1"/>
</dbReference>
<keyword evidence="7" id="KW-0175">Coiled coil</keyword>
<keyword evidence="2 8" id="KW-0808">Transferase</keyword>
<evidence type="ECO:0000256" key="6">
    <source>
        <dbReference type="ARBA" id="ARBA00023316"/>
    </source>
</evidence>
<dbReference type="GO" id="GO:0009252">
    <property type="term" value="P:peptidoglycan biosynthetic process"/>
    <property type="evidence" value="ECO:0007669"/>
    <property type="project" value="UniProtKB-KW"/>
</dbReference>
<dbReference type="AlphaFoldDB" id="A0A7M1QV79"/>
<evidence type="ECO:0000256" key="3">
    <source>
        <dbReference type="ARBA" id="ARBA00022960"/>
    </source>
</evidence>
<dbReference type="PROSITE" id="PS51191">
    <property type="entry name" value="FEMABX"/>
    <property type="match status" value="1"/>
</dbReference>
<dbReference type="EMBL" id="CP063213">
    <property type="protein sequence ID" value="QOR45909.1"/>
    <property type="molecule type" value="Genomic_DNA"/>
</dbReference>
<dbReference type="RefSeq" id="WP_197551355.1">
    <property type="nucleotide sequence ID" value="NZ_CP063213.1"/>
</dbReference>
<dbReference type="Proteomes" id="UP000595053">
    <property type="component" value="Chromosome"/>
</dbReference>
<dbReference type="Gene3D" id="1.20.58.90">
    <property type="match status" value="1"/>
</dbReference>
<sequence length="425" mass="47937">MKFTTIPQDIYENFIAHQKRVMFTQVPAYKRTREASGAKVEVLGVVEEATGKVYGLALASYQTWSRLFYRINIVYGPVFADDAPLSARRLFYTGLKTHAKRNPRVISARITPPEFRRVYDDVTPGHELASARELDQMITELGGHRVVADFVTRGDIPITYSYMKEIGGLDFLAIQKSTGQQVRTAFNRWGTNGVEVRFVDANQIGILGKVLEHTAERTEMSEVSPGQLAYYKRLVEQFGPENAFLPVAVLHCTNYLTQIRAERAEIEAKVADLTARARELEAAGKALGKKQKNQLKELQERLAVLGRREDETRSVQAAHGDEVVLAASLFVRSRNELLYLVSGAYAEFTSYYGIYLIHRAMFEWAAAHGVQWYNFYGISGDFSDTATDAGVLHFKRQFIGDVEEFVGTYDLPIRPRLAKTLKALD</sequence>
<keyword evidence="6" id="KW-0961">Cell wall biogenesis/degradation</keyword>
<gene>
    <name evidence="8" type="ORF">INS88_01365</name>
</gene>
<dbReference type="GO" id="GO:0008360">
    <property type="term" value="P:regulation of cell shape"/>
    <property type="evidence" value="ECO:0007669"/>
    <property type="project" value="UniProtKB-KW"/>
</dbReference>
<dbReference type="PANTHER" id="PTHR36174">
    <property type="entry name" value="LIPID II:GLYCINE GLYCYLTRANSFERASE"/>
    <property type="match status" value="1"/>
</dbReference>
<dbReference type="InterPro" id="IPR016181">
    <property type="entry name" value="Acyl_CoA_acyltransferase"/>
</dbReference>
<evidence type="ECO:0000256" key="2">
    <source>
        <dbReference type="ARBA" id="ARBA00022679"/>
    </source>
</evidence>
<keyword evidence="9" id="KW-1185">Reference proteome</keyword>
<evidence type="ECO:0000256" key="4">
    <source>
        <dbReference type="ARBA" id="ARBA00022984"/>
    </source>
</evidence>
<feature type="coiled-coil region" evidence="7">
    <location>
        <begin position="256"/>
        <end position="308"/>
    </location>
</feature>
<evidence type="ECO:0000256" key="7">
    <source>
        <dbReference type="SAM" id="Coils"/>
    </source>
</evidence>
<dbReference type="SUPFAM" id="SSF55729">
    <property type="entry name" value="Acyl-CoA N-acyltransferases (Nat)"/>
    <property type="match status" value="2"/>
</dbReference>
<keyword evidence="5" id="KW-0012">Acyltransferase</keyword>